<feature type="region of interest" description="Disordered" evidence="1">
    <location>
        <begin position="134"/>
        <end position="165"/>
    </location>
</feature>
<proteinExistence type="predicted"/>
<dbReference type="AlphaFoldDB" id="A0A427BA24"/>
<gene>
    <name evidence="2" type="ORF">B296_00003667</name>
</gene>
<reference evidence="2 3" key="1">
    <citation type="journal article" date="2014" name="Agronomy (Basel)">
        <title>A Draft Genome Sequence for Ensete ventricosum, the Drought-Tolerant Tree Against Hunger.</title>
        <authorList>
            <person name="Harrison J."/>
            <person name="Moore K.A."/>
            <person name="Paszkiewicz K."/>
            <person name="Jones T."/>
            <person name="Grant M."/>
            <person name="Ambacheew D."/>
            <person name="Muzemil S."/>
            <person name="Studholme D.J."/>
        </authorList>
    </citation>
    <scope>NUCLEOTIDE SEQUENCE [LARGE SCALE GENOMIC DNA]</scope>
</reference>
<accession>A0A427BA24</accession>
<evidence type="ECO:0000256" key="1">
    <source>
        <dbReference type="SAM" id="MobiDB-lite"/>
    </source>
</evidence>
<dbReference type="EMBL" id="AMZH03000138">
    <property type="protein sequence ID" value="RRT85319.1"/>
    <property type="molecule type" value="Genomic_DNA"/>
</dbReference>
<name>A0A427BA24_ENSVE</name>
<evidence type="ECO:0000313" key="2">
    <source>
        <dbReference type="EMBL" id="RRT85319.1"/>
    </source>
</evidence>
<evidence type="ECO:0000313" key="3">
    <source>
        <dbReference type="Proteomes" id="UP000287651"/>
    </source>
</evidence>
<organism evidence="2 3">
    <name type="scientific">Ensete ventricosum</name>
    <name type="common">Abyssinian banana</name>
    <name type="synonym">Musa ensete</name>
    <dbReference type="NCBI Taxonomy" id="4639"/>
    <lineage>
        <taxon>Eukaryota</taxon>
        <taxon>Viridiplantae</taxon>
        <taxon>Streptophyta</taxon>
        <taxon>Embryophyta</taxon>
        <taxon>Tracheophyta</taxon>
        <taxon>Spermatophyta</taxon>
        <taxon>Magnoliopsida</taxon>
        <taxon>Liliopsida</taxon>
        <taxon>Zingiberales</taxon>
        <taxon>Musaceae</taxon>
        <taxon>Ensete</taxon>
    </lineage>
</organism>
<sequence length="165" mass="18638">MGLGAPLTTLGFMAIESLHLLSGVSRRLDGLLPRSLKSHLGDHLVLDLLNLERRLCSDGGDWCSGGRSRAPFAPCRIMDHLKVHHFCNPNSKLNKLDTRRHQRKRGYLRSRIEAHLNQPLLALMALISDRVSMPKKSSRAPTDSLRDHWDDNPPLEVKGPKMKKR</sequence>
<comment type="caution">
    <text evidence="2">The sequence shown here is derived from an EMBL/GenBank/DDBJ whole genome shotgun (WGS) entry which is preliminary data.</text>
</comment>
<dbReference type="Proteomes" id="UP000287651">
    <property type="component" value="Unassembled WGS sequence"/>
</dbReference>
<protein>
    <submittedName>
        <fullName evidence="2">Uncharacterized protein</fullName>
    </submittedName>
</protein>